<dbReference type="Pfam" id="PF08241">
    <property type="entry name" value="Methyltransf_11"/>
    <property type="match status" value="1"/>
</dbReference>
<dbReference type="Proteomes" id="UP000282311">
    <property type="component" value="Unassembled WGS sequence"/>
</dbReference>
<organism evidence="5 6">
    <name type="scientific">Paenibacillus ginsengarvi</name>
    <dbReference type="NCBI Taxonomy" id="400777"/>
    <lineage>
        <taxon>Bacteria</taxon>
        <taxon>Bacillati</taxon>
        <taxon>Bacillota</taxon>
        <taxon>Bacilli</taxon>
        <taxon>Bacillales</taxon>
        <taxon>Paenibacillaceae</taxon>
        <taxon>Paenibacillus</taxon>
    </lineage>
</organism>
<dbReference type="SUPFAM" id="SSF53335">
    <property type="entry name" value="S-adenosyl-L-methionine-dependent methyltransferases"/>
    <property type="match status" value="1"/>
</dbReference>
<accession>A0A3B0CJT3</accession>
<dbReference type="InterPro" id="IPR029063">
    <property type="entry name" value="SAM-dependent_MTases_sf"/>
</dbReference>
<evidence type="ECO:0000256" key="3">
    <source>
        <dbReference type="ARBA" id="ARBA00022679"/>
    </source>
</evidence>
<dbReference type="EMBL" id="RBAH01000003">
    <property type="protein sequence ID" value="RKN85915.1"/>
    <property type="molecule type" value="Genomic_DNA"/>
</dbReference>
<dbReference type="AlphaFoldDB" id="A0A3B0CJT3"/>
<comment type="caution">
    <text evidence="5">The sequence shown here is derived from an EMBL/GenBank/DDBJ whole genome shotgun (WGS) entry which is preliminary data.</text>
</comment>
<evidence type="ECO:0000259" key="4">
    <source>
        <dbReference type="Pfam" id="PF08241"/>
    </source>
</evidence>
<dbReference type="GO" id="GO:0008757">
    <property type="term" value="F:S-adenosylmethionine-dependent methyltransferase activity"/>
    <property type="evidence" value="ECO:0007669"/>
    <property type="project" value="InterPro"/>
</dbReference>
<keyword evidence="2 5" id="KW-0489">Methyltransferase</keyword>
<gene>
    <name evidence="5" type="ORF">D7M11_06165</name>
</gene>
<feature type="domain" description="Methyltransferase type 11" evidence="4">
    <location>
        <begin position="48"/>
        <end position="146"/>
    </location>
</feature>
<dbReference type="Gene3D" id="3.40.50.150">
    <property type="entry name" value="Vaccinia Virus protein VP39"/>
    <property type="match status" value="1"/>
</dbReference>
<reference evidence="5 6" key="1">
    <citation type="journal article" date="2007" name="Int. J. Syst. Evol. Microbiol.">
        <title>Paenibacillus ginsengarvi sp. nov., isolated from soil from ginseng cultivation.</title>
        <authorList>
            <person name="Yoon M.H."/>
            <person name="Ten L.N."/>
            <person name="Im W.T."/>
        </authorList>
    </citation>
    <scope>NUCLEOTIDE SEQUENCE [LARGE SCALE GENOMIC DNA]</scope>
    <source>
        <strain evidence="5 6">KCTC 13059</strain>
    </source>
</reference>
<dbReference type="PANTHER" id="PTHR44942">
    <property type="entry name" value="METHYLTRANSF_11 DOMAIN-CONTAINING PROTEIN"/>
    <property type="match status" value="1"/>
</dbReference>
<evidence type="ECO:0000256" key="1">
    <source>
        <dbReference type="ARBA" id="ARBA00008361"/>
    </source>
</evidence>
<comment type="similarity">
    <text evidence="1">Belongs to the methyltransferase superfamily.</text>
</comment>
<sequence>MIPEGNLQSNVNRFLGFEDVYDRYRPAAPLQVIDILTAYLGRQPSLVVDIGCGTGLSSFAWTRHAERIIGVEPNPDMIGKARAKLPAIAGSEPATPISFVQGYSNQLELESGSADIVTCSQSFHWMEPVSTLREISRVLTPGGVFAAYDCDWPPTVHWSVEDSYAKLLEKSDAVLARLSEDGEKAVKRDKERHLEHLRASGEFRYTREIVFHNTEQGDADRFVGLALSQGGLQTVLKLGSTELDEDIAAFRKSAERYFAGRTLDFLFSYRMRLGVK</sequence>
<dbReference type="InterPro" id="IPR013216">
    <property type="entry name" value="Methyltransf_11"/>
</dbReference>
<dbReference type="OrthoDB" id="9797252at2"/>
<dbReference type="InterPro" id="IPR051052">
    <property type="entry name" value="Diverse_substrate_MTase"/>
</dbReference>
<protein>
    <submittedName>
        <fullName evidence="5">Class I SAM-dependent methyltransferase</fullName>
    </submittedName>
</protein>
<proteinExistence type="inferred from homology"/>
<evidence type="ECO:0000313" key="6">
    <source>
        <dbReference type="Proteomes" id="UP000282311"/>
    </source>
</evidence>
<dbReference type="GO" id="GO:0032259">
    <property type="term" value="P:methylation"/>
    <property type="evidence" value="ECO:0007669"/>
    <property type="project" value="UniProtKB-KW"/>
</dbReference>
<dbReference type="RefSeq" id="WP_120746282.1">
    <property type="nucleotide sequence ID" value="NZ_RBAH01000003.1"/>
</dbReference>
<keyword evidence="3 5" id="KW-0808">Transferase</keyword>
<dbReference type="CDD" id="cd02440">
    <property type="entry name" value="AdoMet_MTases"/>
    <property type="match status" value="1"/>
</dbReference>
<name>A0A3B0CJT3_9BACL</name>
<keyword evidence="6" id="KW-1185">Reference proteome</keyword>
<dbReference type="PANTHER" id="PTHR44942:SF4">
    <property type="entry name" value="METHYLTRANSFERASE TYPE 11 DOMAIN-CONTAINING PROTEIN"/>
    <property type="match status" value="1"/>
</dbReference>
<evidence type="ECO:0000313" key="5">
    <source>
        <dbReference type="EMBL" id="RKN85915.1"/>
    </source>
</evidence>
<evidence type="ECO:0000256" key="2">
    <source>
        <dbReference type="ARBA" id="ARBA00022603"/>
    </source>
</evidence>